<accession>A0A1G2UYJ9</accession>
<proteinExistence type="predicted"/>
<keyword evidence="1" id="KW-0812">Transmembrane</keyword>
<dbReference type="Pfam" id="PF18920">
    <property type="entry name" value="DUF5671"/>
    <property type="match status" value="1"/>
</dbReference>
<dbReference type="InterPro" id="IPR043728">
    <property type="entry name" value="DUF5671"/>
</dbReference>
<keyword evidence="1" id="KW-0472">Membrane</keyword>
<dbReference type="Proteomes" id="UP000177697">
    <property type="component" value="Unassembled WGS sequence"/>
</dbReference>
<sequence length="334" mass="37680">MFILGTYIIILLIITIIIMENSNYSPLKTSAVDFFLNLGVIVALYATVMSFISLLFTVIDVAFSKTTEVYQYYNPSISMPIAILVISFPILILLSWILEKGYRTEPEKRGLAIRKWLSYLTLFVAGGVLAGDLIAVIYKFLDGQDLTTGFLLKALVVLLVAAFVFMHYLQDIRDKVSPKCRRTRPIVMAVIILASIIWGFSVLGSPATQRNMKYDNTKIMNLQEIQWQVISYWQMNGALPTSLEQMASNKEYFITVPTDPQNQKSYGYEKTGQMTFKLCAEFNNENTAGQNGYGVQVSYPKGSVIQNENWNHDAGEQCFTRVVDPVAYPTQVRG</sequence>
<evidence type="ECO:0000313" key="4">
    <source>
        <dbReference type="Proteomes" id="UP000177697"/>
    </source>
</evidence>
<evidence type="ECO:0000313" key="3">
    <source>
        <dbReference type="EMBL" id="OHB14425.1"/>
    </source>
</evidence>
<feature type="transmembrane region" description="Helical" evidence="1">
    <location>
        <begin position="79"/>
        <end position="98"/>
    </location>
</feature>
<organism evidence="3 4">
    <name type="scientific">Candidatus Zambryskibacteria bacterium RIFOXYC1_FULL_39_10</name>
    <dbReference type="NCBI Taxonomy" id="1802779"/>
    <lineage>
        <taxon>Bacteria</taxon>
        <taxon>Candidatus Zambryskiibacteriota</taxon>
    </lineage>
</organism>
<gene>
    <name evidence="3" type="ORF">A2431_03550</name>
</gene>
<name>A0A1G2UYJ9_9BACT</name>
<feature type="transmembrane region" description="Helical" evidence="1">
    <location>
        <begin position="6"/>
        <end position="22"/>
    </location>
</feature>
<evidence type="ECO:0000256" key="1">
    <source>
        <dbReference type="SAM" id="Phobius"/>
    </source>
</evidence>
<comment type="caution">
    <text evidence="3">The sequence shown here is derived from an EMBL/GenBank/DDBJ whole genome shotgun (WGS) entry which is preliminary data.</text>
</comment>
<protein>
    <recommendedName>
        <fullName evidence="2">DUF5671 domain-containing protein</fullName>
    </recommendedName>
</protein>
<feature type="transmembrane region" description="Helical" evidence="1">
    <location>
        <begin position="119"/>
        <end position="138"/>
    </location>
</feature>
<dbReference type="AlphaFoldDB" id="A0A1G2UYJ9"/>
<feature type="domain" description="DUF5671" evidence="2">
    <location>
        <begin position="34"/>
        <end position="166"/>
    </location>
</feature>
<reference evidence="3 4" key="1">
    <citation type="journal article" date="2016" name="Nat. Commun.">
        <title>Thousands of microbial genomes shed light on interconnected biogeochemical processes in an aquifer system.</title>
        <authorList>
            <person name="Anantharaman K."/>
            <person name="Brown C.T."/>
            <person name="Hug L.A."/>
            <person name="Sharon I."/>
            <person name="Castelle C.J."/>
            <person name="Probst A.J."/>
            <person name="Thomas B.C."/>
            <person name="Singh A."/>
            <person name="Wilkins M.J."/>
            <person name="Karaoz U."/>
            <person name="Brodie E.L."/>
            <person name="Williams K.H."/>
            <person name="Hubbard S.S."/>
            <person name="Banfield J.F."/>
        </authorList>
    </citation>
    <scope>NUCLEOTIDE SEQUENCE [LARGE SCALE GENOMIC DNA]</scope>
</reference>
<dbReference type="EMBL" id="MHWW01000022">
    <property type="protein sequence ID" value="OHB14425.1"/>
    <property type="molecule type" value="Genomic_DNA"/>
</dbReference>
<feature type="transmembrane region" description="Helical" evidence="1">
    <location>
        <begin position="185"/>
        <end position="203"/>
    </location>
</feature>
<evidence type="ECO:0000259" key="2">
    <source>
        <dbReference type="Pfam" id="PF18920"/>
    </source>
</evidence>
<keyword evidence="1" id="KW-1133">Transmembrane helix</keyword>
<feature type="transmembrane region" description="Helical" evidence="1">
    <location>
        <begin position="34"/>
        <end position="59"/>
    </location>
</feature>
<feature type="transmembrane region" description="Helical" evidence="1">
    <location>
        <begin position="150"/>
        <end position="169"/>
    </location>
</feature>